<organism evidence="2 3">
    <name type="scientific">Hyphomonas polymorpha PS728</name>
    <dbReference type="NCBI Taxonomy" id="1280954"/>
    <lineage>
        <taxon>Bacteria</taxon>
        <taxon>Pseudomonadati</taxon>
        <taxon>Pseudomonadota</taxon>
        <taxon>Alphaproteobacteria</taxon>
        <taxon>Hyphomonadales</taxon>
        <taxon>Hyphomonadaceae</taxon>
        <taxon>Hyphomonas</taxon>
    </lineage>
</organism>
<dbReference type="OrthoDB" id="8500283at2"/>
<dbReference type="PATRIC" id="fig|1280954.3.peg.3793"/>
<protein>
    <recommendedName>
        <fullName evidence="4">Lipoprotein</fullName>
    </recommendedName>
</protein>
<reference evidence="2 3" key="1">
    <citation type="journal article" date="2014" name="Antonie Van Leeuwenhoek">
        <title>Hyphomonas beringensis sp. nov. and Hyphomonas chukchiensis sp. nov., isolated from surface seawater of the Bering Sea and Chukchi Sea.</title>
        <authorList>
            <person name="Li C."/>
            <person name="Lai Q."/>
            <person name="Li G."/>
            <person name="Dong C."/>
            <person name="Wang J."/>
            <person name="Liao Y."/>
            <person name="Shao Z."/>
        </authorList>
    </citation>
    <scope>NUCLEOTIDE SEQUENCE [LARGE SCALE GENOMIC DNA]</scope>
    <source>
        <strain evidence="2 3">PS728</strain>
    </source>
</reference>
<comment type="caution">
    <text evidence="2">The sequence shown here is derived from an EMBL/GenBank/DDBJ whole genome shotgun (WGS) entry which is preliminary data.</text>
</comment>
<dbReference type="PROSITE" id="PS51257">
    <property type="entry name" value="PROKAR_LIPOPROTEIN"/>
    <property type="match status" value="1"/>
</dbReference>
<evidence type="ECO:0008006" key="4">
    <source>
        <dbReference type="Google" id="ProtNLM"/>
    </source>
</evidence>
<dbReference type="STRING" id="1280954.HPO_18867"/>
<dbReference type="RefSeq" id="WP_035602578.1">
    <property type="nucleotide sequence ID" value="NZ_ARYM01000040.1"/>
</dbReference>
<gene>
    <name evidence="2" type="ORF">HPO_18867</name>
</gene>
<feature type="chain" id="PRO_5001614873" description="Lipoprotein" evidence="1">
    <location>
        <begin position="22"/>
        <end position="267"/>
    </location>
</feature>
<keyword evidence="1" id="KW-0732">Signal</keyword>
<feature type="signal peptide" evidence="1">
    <location>
        <begin position="1"/>
        <end position="21"/>
    </location>
</feature>
<keyword evidence="3" id="KW-1185">Reference proteome</keyword>
<dbReference type="EMBL" id="ARYM01000040">
    <property type="protein sequence ID" value="KCZ96657.1"/>
    <property type="molecule type" value="Genomic_DNA"/>
</dbReference>
<sequence length="267" mass="29773">MFLRASHILTALTALSLAACAHEGARGEAQPAAIAPVTAADDSAPRLCTGDARAWVREAEKTVDFEARYQDFDVHIRRFVGGFEVRKRLRADQIDAHDARLLAEAEEAIHLLGRLLPFEMDEAGRPDMGDFADRIYFDQIDLPDANDADTVMRIAFAKEALDAYPESGRRIIRFMTDLDLARNLLEIQISGNATPTEREAVLEMPRIVLETYEEDLRPVFEKAISGPYHTDLSSRLAGRVSRMCAERALALEIEAKSMTESKESGHE</sequence>
<dbReference type="AlphaFoldDB" id="A0A062V428"/>
<accession>A0A062V428</accession>
<evidence type="ECO:0000313" key="2">
    <source>
        <dbReference type="EMBL" id="KCZ96657.1"/>
    </source>
</evidence>
<dbReference type="Proteomes" id="UP000027100">
    <property type="component" value="Unassembled WGS sequence"/>
</dbReference>
<proteinExistence type="predicted"/>
<name>A0A062V428_9PROT</name>
<evidence type="ECO:0000313" key="3">
    <source>
        <dbReference type="Proteomes" id="UP000027100"/>
    </source>
</evidence>
<evidence type="ECO:0000256" key="1">
    <source>
        <dbReference type="SAM" id="SignalP"/>
    </source>
</evidence>